<name>A0ABZ2J196_9CHLR</name>
<sequence length="91" mass="10152">MPSSLTAQDALDWLVKFGIIPYWDSIDNKAMFRKADVKKGSVPFISRESEEQAWPGVVKLLALKTEADCATVRSNIEHVLREQGKLPGKGH</sequence>
<accession>A0ABZ2J196</accession>
<evidence type="ECO:0000313" key="1">
    <source>
        <dbReference type="EMBL" id="WWX24652.1"/>
    </source>
</evidence>
<organism evidence="1 2">
    <name type="scientific">Candidatus Dehalogenimonas loeffleri</name>
    <dbReference type="NCBI Taxonomy" id="3127115"/>
    <lineage>
        <taxon>Bacteria</taxon>
        <taxon>Bacillati</taxon>
        <taxon>Chloroflexota</taxon>
        <taxon>Dehalococcoidia</taxon>
        <taxon>Dehalococcoidales</taxon>
        <taxon>Dehalococcoidaceae</taxon>
        <taxon>Dehalogenimonas</taxon>
    </lineage>
</organism>
<keyword evidence="2" id="KW-1185">Reference proteome</keyword>
<proteinExistence type="predicted"/>
<gene>
    <name evidence="1" type="ORF">V8247_05125</name>
</gene>
<dbReference type="Proteomes" id="UP001375370">
    <property type="component" value="Chromosome"/>
</dbReference>
<dbReference type="RefSeq" id="WP_338736765.1">
    <property type="nucleotide sequence ID" value="NZ_CP146612.1"/>
</dbReference>
<evidence type="ECO:0000313" key="2">
    <source>
        <dbReference type="Proteomes" id="UP001375370"/>
    </source>
</evidence>
<dbReference type="EMBL" id="CP146612">
    <property type="protein sequence ID" value="WWX24652.1"/>
    <property type="molecule type" value="Genomic_DNA"/>
</dbReference>
<reference evidence="1 2" key="1">
    <citation type="submission" date="2024-03" db="EMBL/GenBank/DDBJ databases">
        <title>A Dehalogenimonas Isolated from Estuarine Sediments Dihaloeliminates Chlorinated Alkanes.</title>
        <authorList>
            <person name="Yang Y."/>
            <person name="Wang H."/>
        </authorList>
    </citation>
    <scope>NUCLEOTIDE SEQUENCE [LARGE SCALE GENOMIC DNA]</scope>
    <source>
        <strain evidence="1 2">W</strain>
    </source>
</reference>
<protein>
    <submittedName>
        <fullName evidence="1">Uncharacterized protein</fullName>
    </submittedName>
</protein>